<reference evidence="2" key="1">
    <citation type="submission" date="2019-02" db="EMBL/GenBank/DDBJ databases">
        <authorList>
            <person name="Gruber-Vodicka R. H."/>
            <person name="Seah K. B. B."/>
        </authorList>
    </citation>
    <scope>NUCLEOTIDE SEQUENCE</scope>
    <source>
        <strain evidence="2">BECK_SA2B15</strain>
    </source>
</reference>
<keyword evidence="1" id="KW-0812">Transmembrane</keyword>
<gene>
    <name evidence="2" type="ORF">BECKH772A_GA0070896_101251</name>
</gene>
<keyword evidence="1" id="KW-0472">Membrane</keyword>
<organism evidence="2">
    <name type="scientific">Candidatus Kentrum eta</name>
    <dbReference type="NCBI Taxonomy" id="2126337"/>
    <lineage>
        <taxon>Bacteria</taxon>
        <taxon>Pseudomonadati</taxon>
        <taxon>Pseudomonadota</taxon>
        <taxon>Gammaproteobacteria</taxon>
        <taxon>Candidatus Kentrum</taxon>
    </lineage>
</organism>
<evidence type="ECO:0000256" key="1">
    <source>
        <dbReference type="SAM" id="Phobius"/>
    </source>
</evidence>
<name>A0A450UYM7_9GAMM</name>
<keyword evidence="1" id="KW-1133">Transmembrane helix</keyword>
<sequence>MISIGYSAPARIALTACIYYKYCIDGMVRSKGTISKLGNFSLLETSILFALIIQIFQADNRSFDQFPLCQDSCHLLLN</sequence>
<proteinExistence type="predicted"/>
<accession>A0A450UYM7</accession>
<evidence type="ECO:0000313" key="2">
    <source>
        <dbReference type="EMBL" id="VFJ97664.1"/>
    </source>
</evidence>
<protein>
    <submittedName>
        <fullName evidence="2">Uncharacterized protein</fullName>
    </submittedName>
</protein>
<feature type="transmembrane region" description="Helical" evidence="1">
    <location>
        <begin position="37"/>
        <end position="56"/>
    </location>
</feature>
<dbReference type="AlphaFoldDB" id="A0A450UYM7"/>
<dbReference type="EMBL" id="CAADFG010000125">
    <property type="protein sequence ID" value="VFJ97664.1"/>
    <property type="molecule type" value="Genomic_DNA"/>
</dbReference>